<evidence type="ECO:0000256" key="10">
    <source>
        <dbReference type="ARBA" id="ARBA00023098"/>
    </source>
</evidence>
<dbReference type="InterPro" id="IPR043130">
    <property type="entry name" value="CDP-OH_PTrfase_TM_dom"/>
</dbReference>
<proteinExistence type="inferred from homology"/>
<keyword evidence="9 16" id="KW-1133">Transmembrane helix</keyword>
<feature type="transmembrane region" description="Helical" evidence="16">
    <location>
        <begin position="58"/>
        <end position="81"/>
    </location>
</feature>
<keyword evidence="11 16" id="KW-0472">Membrane</keyword>
<evidence type="ECO:0000256" key="2">
    <source>
        <dbReference type="ARBA" id="ARBA00005042"/>
    </source>
</evidence>
<evidence type="ECO:0000256" key="1">
    <source>
        <dbReference type="ARBA" id="ARBA00004141"/>
    </source>
</evidence>
<dbReference type="PIRSF" id="PIRSF000847">
    <property type="entry name" value="Phos_ph_gly_syn"/>
    <property type="match status" value="1"/>
</dbReference>
<keyword evidence="8 16" id="KW-0812">Transmembrane</keyword>
<comment type="subcellular location">
    <subcellularLocation>
        <location evidence="1">Membrane</location>
        <topology evidence="1">Multi-pass membrane protein</topology>
    </subcellularLocation>
</comment>
<evidence type="ECO:0000256" key="14">
    <source>
        <dbReference type="ARBA" id="ARBA00048586"/>
    </source>
</evidence>
<evidence type="ECO:0000256" key="6">
    <source>
        <dbReference type="ARBA" id="ARBA00022516"/>
    </source>
</evidence>
<keyword evidence="12" id="KW-0594">Phospholipid biosynthesis</keyword>
<keyword evidence="13" id="KW-1208">Phospholipid metabolism</keyword>
<dbReference type="InterPro" id="IPR000462">
    <property type="entry name" value="CDP-OH_P_trans"/>
</dbReference>
<dbReference type="InterPro" id="IPR004570">
    <property type="entry name" value="Phosphatidylglycerol_P_synth"/>
</dbReference>
<evidence type="ECO:0000313" key="17">
    <source>
        <dbReference type="EMBL" id="ODS32065.1"/>
    </source>
</evidence>
<dbReference type="InterPro" id="IPR050324">
    <property type="entry name" value="CDP-alcohol_PTase-I"/>
</dbReference>
<evidence type="ECO:0000256" key="12">
    <source>
        <dbReference type="ARBA" id="ARBA00023209"/>
    </source>
</evidence>
<accession>A0A1E3X8X0</accession>
<dbReference type="GO" id="GO:0046474">
    <property type="term" value="P:glycerophospholipid biosynthetic process"/>
    <property type="evidence" value="ECO:0007669"/>
    <property type="project" value="TreeGrafter"/>
</dbReference>
<evidence type="ECO:0000256" key="4">
    <source>
        <dbReference type="ARBA" id="ARBA00013170"/>
    </source>
</evidence>
<evidence type="ECO:0000256" key="3">
    <source>
        <dbReference type="ARBA" id="ARBA00010441"/>
    </source>
</evidence>
<evidence type="ECO:0000256" key="16">
    <source>
        <dbReference type="SAM" id="Phobius"/>
    </source>
</evidence>
<evidence type="ECO:0000256" key="9">
    <source>
        <dbReference type="ARBA" id="ARBA00022989"/>
    </source>
</evidence>
<dbReference type="Gene3D" id="1.20.120.1760">
    <property type="match status" value="1"/>
</dbReference>
<dbReference type="EC" id="2.7.8.5" evidence="4"/>
<dbReference type="PROSITE" id="PS00379">
    <property type="entry name" value="CDP_ALCOHOL_P_TRANSF"/>
    <property type="match status" value="1"/>
</dbReference>
<protein>
    <recommendedName>
        <fullName evidence="5">CDP-diacylglycerol--glycerol-3-phosphate 3-phosphatidyltransferase</fullName>
        <ecNumber evidence="4">2.7.8.5</ecNumber>
    </recommendedName>
</protein>
<name>A0A1E3X8X0_9BACT</name>
<dbReference type="Pfam" id="PF01066">
    <property type="entry name" value="CDP-OH_P_transf"/>
    <property type="match status" value="1"/>
</dbReference>
<keyword evidence="6" id="KW-0444">Lipid biosynthesis</keyword>
<reference evidence="17 18" key="1">
    <citation type="submission" date="2016-07" db="EMBL/GenBank/DDBJ databases">
        <title>Draft genome of Scalindua rubra, obtained from a brine-seawater interface in the Red Sea, sheds light on salt adaptation in anammox bacteria.</title>
        <authorList>
            <person name="Speth D.R."/>
            <person name="Lagkouvardos I."/>
            <person name="Wang Y."/>
            <person name="Qian P.-Y."/>
            <person name="Dutilh B.E."/>
            <person name="Jetten M.S."/>
        </authorList>
    </citation>
    <scope>NUCLEOTIDE SEQUENCE [LARGE SCALE GENOMIC DNA]</scope>
    <source>
        <strain evidence="17">BSI-1</strain>
    </source>
</reference>
<sequence>MILIIGLSDVLDGYLARKRGEITKFGRYLDPIADKLLLIVACLFLSSDKFWSGPTFPIWVLIIIISRELYFSLGIIAVFITVKRKIKWQPSKLGKLATFLQITAIVGVLLGNHLSLNTLFVLWWIVAVVTLVSAVNYTYKGVKQL</sequence>
<evidence type="ECO:0000256" key="5">
    <source>
        <dbReference type="ARBA" id="ARBA00014944"/>
    </source>
</evidence>
<dbReference type="PANTHER" id="PTHR14269">
    <property type="entry name" value="CDP-DIACYLGLYCEROL--GLYCEROL-3-PHOSPHATE 3-PHOSPHATIDYLTRANSFERASE-RELATED"/>
    <property type="match status" value="1"/>
</dbReference>
<gene>
    <name evidence="17" type="ORF">SCARUB_02818</name>
</gene>
<keyword evidence="10" id="KW-0443">Lipid metabolism</keyword>
<dbReference type="EMBL" id="MAYW01000079">
    <property type="protein sequence ID" value="ODS32065.1"/>
    <property type="molecule type" value="Genomic_DNA"/>
</dbReference>
<evidence type="ECO:0000256" key="11">
    <source>
        <dbReference type="ARBA" id="ARBA00023136"/>
    </source>
</evidence>
<dbReference type="InterPro" id="IPR048254">
    <property type="entry name" value="CDP_ALCOHOL_P_TRANSF_CS"/>
</dbReference>
<dbReference type="GO" id="GO:0016020">
    <property type="term" value="C:membrane"/>
    <property type="evidence" value="ECO:0007669"/>
    <property type="project" value="UniProtKB-SubCell"/>
</dbReference>
<dbReference type="GO" id="GO:0008444">
    <property type="term" value="F:CDP-diacylglycerol-glycerol-3-phosphate 3-phosphatidyltransferase activity"/>
    <property type="evidence" value="ECO:0007669"/>
    <property type="project" value="UniProtKB-EC"/>
</dbReference>
<evidence type="ECO:0000256" key="15">
    <source>
        <dbReference type="RuleBase" id="RU003750"/>
    </source>
</evidence>
<comment type="catalytic activity">
    <reaction evidence="14">
        <text>a CDP-1,2-diacyl-sn-glycerol + sn-glycerol 3-phosphate = a 1,2-diacyl-sn-glycero-3-phospho-(1'-sn-glycero-3'-phosphate) + CMP + H(+)</text>
        <dbReference type="Rhea" id="RHEA:12593"/>
        <dbReference type="ChEBI" id="CHEBI:15378"/>
        <dbReference type="ChEBI" id="CHEBI:57597"/>
        <dbReference type="ChEBI" id="CHEBI:58332"/>
        <dbReference type="ChEBI" id="CHEBI:60110"/>
        <dbReference type="ChEBI" id="CHEBI:60377"/>
        <dbReference type="EC" id="2.7.8.5"/>
    </reaction>
</comment>
<evidence type="ECO:0000256" key="13">
    <source>
        <dbReference type="ARBA" id="ARBA00023264"/>
    </source>
</evidence>
<dbReference type="AlphaFoldDB" id="A0A1E3X8X0"/>
<dbReference type="PANTHER" id="PTHR14269:SF62">
    <property type="entry name" value="CDP-DIACYLGLYCEROL--GLYCEROL-3-PHOSPHATE 3-PHOSPHATIDYLTRANSFERASE 1, CHLOROPLASTIC"/>
    <property type="match status" value="1"/>
</dbReference>
<comment type="pathway">
    <text evidence="2">Phospholipid metabolism; phosphatidylglycerol biosynthesis; phosphatidylglycerol from CDP-diacylglycerol: step 1/2.</text>
</comment>
<feature type="transmembrane region" description="Helical" evidence="16">
    <location>
        <begin position="120"/>
        <end position="139"/>
    </location>
</feature>
<comment type="similarity">
    <text evidence="3 15">Belongs to the CDP-alcohol phosphatidyltransferase class-I family.</text>
</comment>
<organism evidence="17 18">
    <name type="scientific">Candidatus Scalindua rubra</name>
    <dbReference type="NCBI Taxonomy" id="1872076"/>
    <lineage>
        <taxon>Bacteria</taxon>
        <taxon>Pseudomonadati</taxon>
        <taxon>Planctomycetota</taxon>
        <taxon>Candidatus Brocadiia</taxon>
        <taxon>Candidatus Brocadiales</taxon>
        <taxon>Candidatus Scalinduaceae</taxon>
        <taxon>Candidatus Scalindua</taxon>
    </lineage>
</organism>
<feature type="transmembrane region" description="Helical" evidence="16">
    <location>
        <begin position="93"/>
        <end position="114"/>
    </location>
</feature>
<evidence type="ECO:0000256" key="8">
    <source>
        <dbReference type="ARBA" id="ARBA00022692"/>
    </source>
</evidence>
<dbReference type="Proteomes" id="UP000094056">
    <property type="component" value="Unassembled WGS sequence"/>
</dbReference>
<evidence type="ECO:0000256" key="7">
    <source>
        <dbReference type="ARBA" id="ARBA00022679"/>
    </source>
</evidence>
<evidence type="ECO:0000313" key="18">
    <source>
        <dbReference type="Proteomes" id="UP000094056"/>
    </source>
</evidence>
<comment type="caution">
    <text evidence="17">The sequence shown here is derived from an EMBL/GenBank/DDBJ whole genome shotgun (WGS) entry which is preliminary data.</text>
</comment>
<keyword evidence="7 15" id="KW-0808">Transferase</keyword>